<dbReference type="InterPro" id="IPR038573">
    <property type="entry name" value="BrnT_sf"/>
</dbReference>
<accession>A0A2A2T4U2</accession>
<evidence type="ECO:0000313" key="1">
    <source>
        <dbReference type="EMBL" id="PAX16513.1"/>
    </source>
</evidence>
<evidence type="ECO:0008006" key="3">
    <source>
        <dbReference type="Google" id="ProtNLM"/>
    </source>
</evidence>
<dbReference type="Proteomes" id="UP000217780">
    <property type="component" value="Unassembled WGS sequence"/>
</dbReference>
<evidence type="ECO:0000313" key="2">
    <source>
        <dbReference type="Proteomes" id="UP000217780"/>
    </source>
</evidence>
<dbReference type="InterPro" id="IPR007460">
    <property type="entry name" value="BrnT_toxin"/>
</dbReference>
<dbReference type="Pfam" id="PF04365">
    <property type="entry name" value="BrnT_toxin"/>
    <property type="match status" value="1"/>
</dbReference>
<dbReference type="RefSeq" id="WP_095542525.1">
    <property type="nucleotide sequence ID" value="NZ_NSJC01000009.1"/>
</dbReference>
<sequence>MSITFDPHKRSVTLAERGLDFQDAAVVFEGPTVEFEDTRKDYGEPRIICFGFLVGRLVVVGYVPRGAVRHVFSMRKANEREHKKILPLLLGQ</sequence>
<dbReference type="Gene3D" id="3.10.450.530">
    <property type="entry name" value="Ribonuclease toxin, BrnT, of type II toxin-antitoxin system"/>
    <property type="match status" value="1"/>
</dbReference>
<name>A0A2A2T4U2_9BURK</name>
<dbReference type="EMBL" id="NTBI01000007">
    <property type="protein sequence ID" value="PAX16513.1"/>
    <property type="molecule type" value="Genomic_DNA"/>
</dbReference>
<dbReference type="AlphaFoldDB" id="A0A2A2T4U2"/>
<reference evidence="1 2" key="1">
    <citation type="submission" date="2017-08" db="EMBL/GenBank/DDBJ databases">
        <title>WGS of Clinical strains of the CDC Group NO-1 linked to zoonotic infections in humans.</title>
        <authorList>
            <person name="Bernier A.-M."/>
            <person name="Bernard K."/>
        </authorList>
    </citation>
    <scope>NUCLEOTIDE SEQUENCE [LARGE SCALE GENOMIC DNA]</scope>
    <source>
        <strain evidence="1 2">NML91-0035</strain>
    </source>
</reference>
<organism evidence="1 2">
    <name type="scientific">Vandammella animalimorsus</name>
    <dbReference type="NCBI Taxonomy" id="2029117"/>
    <lineage>
        <taxon>Bacteria</taxon>
        <taxon>Pseudomonadati</taxon>
        <taxon>Pseudomonadota</taxon>
        <taxon>Betaproteobacteria</taxon>
        <taxon>Burkholderiales</taxon>
        <taxon>Comamonadaceae</taxon>
        <taxon>Vandammella</taxon>
    </lineage>
</organism>
<protein>
    <recommendedName>
        <fullName evidence="3">BrnT family toxin</fullName>
    </recommendedName>
</protein>
<comment type="caution">
    <text evidence="1">The sequence shown here is derived from an EMBL/GenBank/DDBJ whole genome shotgun (WGS) entry which is preliminary data.</text>
</comment>
<dbReference type="GeneID" id="93874830"/>
<gene>
    <name evidence="1" type="ORF">CLI92_09290</name>
</gene>
<proteinExistence type="predicted"/>